<dbReference type="AlphaFoldDB" id="A0A1I6I5G4"/>
<keyword evidence="1" id="KW-0812">Transmembrane</keyword>
<dbReference type="STRING" id="650891.SAMN05216203_1836"/>
<keyword evidence="3" id="KW-1185">Reference proteome</keyword>
<accession>A0A1I6I5G4</accession>
<feature type="transmembrane region" description="Helical" evidence="1">
    <location>
        <begin position="101"/>
        <end position="122"/>
    </location>
</feature>
<feature type="transmembrane region" description="Helical" evidence="1">
    <location>
        <begin position="7"/>
        <end position="26"/>
    </location>
</feature>
<feature type="transmembrane region" description="Helical" evidence="1">
    <location>
        <begin position="38"/>
        <end position="59"/>
    </location>
</feature>
<dbReference type="OrthoDB" id="9808748at2"/>
<evidence type="ECO:0000313" key="2">
    <source>
        <dbReference type="EMBL" id="SFR61878.1"/>
    </source>
</evidence>
<organism evidence="2 3">
    <name type="scientific">Marinobacter daqiaonensis</name>
    <dbReference type="NCBI Taxonomy" id="650891"/>
    <lineage>
        <taxon>Bacteria</taxon>
        <taxon>Pseudomonadati</taxon>
        <taxon>Pseudomonadota</taxon>
        <taxon>Gammaproteobacteria</taxon>
        <taxon>Pseudomonadales</taxon>
        <taxon>Marinobacteraceae</taxon>
        <taxon>Marinobacter</taxon>
    </lineage>
</organism>
<evidence type="ECO:0000256" key="1">
    <source>
        <dbReference type="SAM" id="Phobius"/>
    </source>
</evidence>
<feature type="transmembrane region" description="Helical" evidence="1">
    <location>
        <begin position="71"/>
        <end position="89"/>
    </location>
</feature>
<sequence length="137" mass="14882">MTFDRQYLICGLIYALAGMGLGIVMAKTANVAQHVTHAHILLVGFAVSLIYAIIHKLWLANANHRLALVQFYAHQTGSLVMFAGLFLFYGGHVPEPQVGPVLGLASFAVLTGAVLMLVMVLMSGRQPHPHNAIHEIR</sequence>
<gene>
    <name evidence="2" type="ORF">SAMN05216203_1836</name>
</gene>
<dbReference type="RefSeq" id="WP_092011180.1">
    <property type="nucleotide sequence ID" value="NZ_FOYW01000001.1"/>
</dbReference>
<keyword evidence="1" id="KW-0472">Membrane</keyword>
<protein>
    <submittedName>
        <fullName evidence="2">Uncharacterized protein</fullName>
    </submittedName>
</protein>
<keyword evidence="1" id="KW-1133">Transmembrane helix</keyword>
<reference evidence="2 3" key="1">
    <citation type="submission" date="2016-10" db="EMBL/GenBank/DDBJ databases">
        <authorList>
            <person name="de Groot N.N."/>
        </authorList>
    </citation>
    <scope>NUCLEOTIDE SEQUENCE [LARGE SCALE GENOMIC DNA]</scope>
    <source>
        <strain evidence="2 3">CGMCC 1.9167</strain>
    </source>
</reference>
<proteinExistence type="predicted"/>
<dbReference type="EMBL" id="FOYW01000001">
    <property type="protein sequence ID" value="SFR61878.1"/>
    <property type="molecule type" value="Genomic_DNA"/>
</dbReference>
<evidence type="ECO:0000313" key="3">
    <source>
        <dbReference type="Proteomes" id="UP000198644"/>
    </source>
</evidence>
<dbReference type="Proteomes" id="UP000198644">
    <property type="component" value="Unassembled WGS sequence"/>
</dbReference>
<name>A0A1I6I5G4_9GAMM</name>